<evidence type="ECO:0000313" key="2">
    <source>
        <dbReference type="Proteomes" id="UP000250123"/>
    </source>
</evidence>
<evidence type="ECO:0000313" key="1">
    <source>
        <dbReference type="EMBL" id="SQH77122.1"/>
    </source>
</evidence>
<proteinExistence type="predicted"/>
<sequence length="41" mass="4789">MPGKRLQRVSERQNASFASWHLRMDKLSLMRVVKCGINMGR</sequence>
<organism evidence="1 2">
    <name type="scientific">Shewanella benthica</name>
    <dbReference type="NCBI Taxonomy" id="43661"/>
    <lineage>
        <taxon>Bacteria</taxon>
        <taxon>Pseudomonadati</taxon>
        <taxon>Pseudomonadota</taxon>
        <taxon>Gammaproteobacteria</taxon>
        <taxon>Alteromonadales</taxon>
        <taxon>Shewanellaceae</taxon>
        <taxon>Shewanella</taxon>
    </lineage>
</organism>
<protein>
    <submittedName>
        <fullName evidence="1">Uncharacterized protein</fullName>
    </submittedName>
</protein>
<reference evidence="2" key="1">
    <citation type="submission" date="2018-06" db="EMBL/GenBank/DDBJ databases">
        <authorList>
            <person name="Cea G.-C."/>
            <person name="William W."/>
        </authorList>
    </citation>
    <scope>NUCLEOTIDE SEQUENCE [LARGE SCALE GENOMIC DNA]</scope>
    <source>
        <strain evidence="2">DB21MT-2</strain>
    </source>
</reference>
<gene>
    <name evidence="1" type="ORF">SHEWBE_3159</name>
</gene>
<name>A0A330M4U2_9GAMM</name>
<dbReference type="EMBL" id="LS483452">
    <property type="protein sequence ID" value="SQH77122.1"/>
    <property type="molecule type" value="Genomic_DNA"/>
</dbReference>
<dbReference type="Proteomes" id="UP000250123">
    <property type="component" value="Chromosome SHEWBE"/>
</dbReference>
<dbReference type="AlphaFoldDB" id="A0A330M4U2"/>
<dbReference type="KEGG" id="sbk:SHEWBE_3159"/>
<accession>A0A330M4U2</accession>